<evidence type="ECO:0000313" key="1">
    <source>
        <dbReference type="EMBL" id="KAJ3561516.1"/>
    </source>
</evidence>
<organism evidence="1 2">
    <name type="scientific">Leucocoprinus birnbaumii</name>
    <dbReference type="NCBI Taxonomy" id="56174"/>
    <lineage>
        <taxon>Eukaryota</taxon>
        <taxon>Fungi</taxon>
        <taxon>Dikarya</taxon>
        <taxon>Basidiomycota</taxon>
        <taxon>Agaricomycotina</taxon>
        <taxon>Agaricomycetes</taxon>
        <taxon>Agaricomycetidae</taxon>
        <taxon>Agaricales</taxon>
        <taxon>Agaricineae</taxon>
        <taxon>Agaricaceae</taxon>
        <taxon>Leucocoprinus</taxon>
    </lineage>
</organism>
<accession>A0AAD5VJJ4</accession>
<dbReference type="AlphaFoldDB" id="A0AAD5VJJ4"/>
<dbReference type="EMBL" id="JANIEX010000993">
    <property type="protein sequence ID" value="KAJ3561516.1"/>
    <property type="molecule type" value="Genomic_DNA"/>
</dbReference>
<dbReference type="Proteomes" id="UP001213000">
    <property type="component" value="Unassembled WGS sequence"/>
</dbReference>
<reference evidence="1" key="1">
    <citation type="submission" date="2022-07" db="EMBL/GenBank/DDBJ databases">
        <title>Genome Sequence of Leucocoprinus birnbaumii.</title>
        <authorList>
            <person name="Buettner E."/>
        </authorList>
    </citation>
    <scope>NUCLEOTIDE SEQUENCE</scope>
    <source>
        <strain evidence="1">VT141</strain>
    </source>
</reference>
<proteinExistence type="predicted"/>
<protein>
    <submittedName>
        <fullName evidence="1">Uncharacterized protein</fullName>
    </submittedName>
</protein>
<keyword evidence="2" id="KW-1185">Reference proteome</keyword>
<comment type="caution">
    <text evidence="1">The sequence shown here is derived from an EMBL/GenBank/DDBJ whole genome shotgun (WGS) entry which is preliminary data.</text>
</comment>
<gene>
    <name evidence="1" type="ORF">NP233_g10145</name>
</gene>
<name>A0AAD5VJJ4_9AGAR</name>
<sequence>MFSISSMQARRRPHQVKKAVRLNFEVLDLWYEIMRYFDSKKDRKTLLSLALCSSSMLEIALAALWRESSLKPLVYVINSHMVEGARYSVRVSSVGENRNNLVVVPHRVWSATMPEEARLHVQYYLSFDSAPSNQSLSEFPIPV</sequence>
<evidence type="ECO:0000313" key="2">
    <source>
        <dbReference type="Proteomes" id="UP001213000"/>
    </source>
</evidence>